<feature type="transmembrane region" description="Helical" evidence="2">
    <location>
        <begin position="44"/>
        <end position="64"/>
    </location>
</feature>
<protein>
    <submittedName>
        <fullName evidence="3">Uncharacterized protein</fullName>
    </submittedName>
</protein>
<evidence type="ECO:0000313" key="3">
    <source>
        <dbReference type="EMBL" id="MDQ0346218.1"/>
    </source>
</evidence>
<dbReference type="Proteomes" id="UP001238467">
    <property type="component" value="Unassembled WGS sequence"/>
</dbReference>
<keyword evidence="2" id="KW-0812">Transmembrane</keyword>
<keyword evidence="2" id="KW-0472">Membrane</keyword>
<organism evidence="3 4">
    <name type="scientific">Ancylobacter vacuolatus</name>
    <dbReference type="NCBI Taxonomy" id="223389"/>
    <lineage>
        <taxon>Bacteria</taxon>
        <taxon>Pseudomonadati</taxon>
        <taxon>Pseudomonadota</taxon>
        <taxon>Alphaproteobacteria</taxon>
        <taxon>Hyphomicrobiales</taxon>
        <taxon>Xanthobacteraceae</taxon>
        <taxon>Ancylobacter</taxon>
    </lineage>
</organism>
<evidence type="ECO:0000256" key="1">
    <source>
        <dbReference type="SAM" id="MobiDB-lite"/>
    </source>
</evidence>
<keyword evidence="2" id="KW-1133">Transmembrane helix</keyword>
<proteinExistence type="predicted"/>
<sequence>MSQTKSDGMTHTDSDDHRVVDNGEVVVKANTEERQAVEVKPMRYVLGISLALVIAAMVVAYAVMI</sequence>
<gene>
    <name evidence="3" type="ORF">J2S76_000619</name>
</gene>
<reference evidence="3 4" key="1">
    <citation type="submission" date="2023-07" db="EMBL/GenBank/DDBJ databases">
        <title>Genomic Encyclopedia of Type Strains, Phase IV (KMG-IV): sequencing the most valuable type-strain genomes for metagenomic binning, comparative biology and taxonomic classification.</title>
        <authorList>
            <person name="Goeker M."/>
        </authorList>
    </citation>
    <scope>NUCLEOTIDE SEQUENCE [LARGE SCALE GENOMIC DNA]</scope>
    <source>
        <strain evidence="3 4">DSM 1277</strain>
    </source>
</reference>
<comment type="caution">
    <text evidence="3">The sequence shown here is derived from an EMBL/GenBank/DDBJ whole genome shotgun (WGS) entry which is preliminary data.</text>
</comment>
<keyword evidence="4" id="KW-1185">Reference proteome</keyword>
<evidence type="ECO:0000313" key="4">
    <source>
        <dbReference type="Proteomes" id="UP001238467"/>
    </source>
</evidence>
<dbReference type="EMBL" id="JAUSUH010000001">
    <property type="protein sequence ID" value="MDQ0346218.1"/>
    <property type="molecule type" value="Genomic_DNA"/>
</dbReference>
<evidence type="ECO:0000256" key="2">
    <source>
        <dbReference type="SAM" id="Phobius"/>
    </source>
</evidence>
<dbReference type="RefSeq" id="WP_307057424.1">
    <property type="nucleotide sequence ID" value="NZ_JAUSUH010000001.1"/>
</dbReference>
<accession>A0ABU0DCS8</accession>
<feature type="compositionally biased region" description="Basic and acidic residues" evidence="1">
    <location>
        <begin position="8"/>
        <end position="21"/>
    </location>
</feature>
<feature type="region of interest" description="Disordered" evidence="1">
    <location>
        <begin position="1"/>
        <end position="22"/>
    </location>
</feature>
<name>A0ABU0DCS8_9HYPH</name>